<evidence type="ECO:0000256" key="1">
    <source>
        <dbReference type="ARBA" id="ARBA00022801"/>
    </source>
</evidence>
<dbReference type="InterPro" id="IPR036526">
    <property type="entry name" value="C-N_Hydrolase_sf"/>
</dbReference>
<keyword evidence="4" id="KW-1185">Reference proteome</keyword>
<dbReference type="InterPro" id="IPR003010">
    <property type="entry name" value="C-N_Hydrolase"/>
</dbReference>
<keyword evidence="1" id="KW-0378">Hydrolase</keyword>
<dbReference type="GO" id="GO:0016811">
    <property type="term" value="F:hydrolase activity, acting on carbon-nitrogen (but not peptide) bonds, in linear amides"/>
    <property type="evidence" value="ECO:0007669"/>
    <property type="project" value="TreeGrafter"/>
</dbReference>
<name>A0AAJ3NKH8_9MYCO</name>
<dbReference type="Gene3D" id="3.60.110.10">
    <property type="entry name" value="Carbon-nitrogen hydrolase"/>
    <property type="match status" value="1"/>
</dbReference>
<dbReference type="AlphaFoldDB" id="A0AAJ3NKH8"/>
<dbReference type="EMBL" id="LQPR01000084">
    <property type="protein sequence ID" value="ORW64236.1"/>
    <property type="molecule type" value="Genomic_DNA"/>
</dbReference>
<dbReference type="PROSITE" id="PS50263">
    <property type="entry name" value="CN_HYDROLASE"/>
    <property type="match status" value="1"/>
</dbReference>
<dbReference type="Proteomes" id="UP000193387">
    <property type="component" value="Unassembled WGS sequence"/>
</dbReference>
<feature type="domain" description="CN hydrolase" evidence="2">
    <location>
        <begin position="1"/>
        <end position="229"/>
    </location>
</feature>
<evidence type="ECO:0000259" key="2">
    <source>
        <dbReference type="PROSITE" id="PS50263"/>
    </source>
</evidence>
<dbReference type="InterPro" id="IPR050345">
    <property type="entry name" value="Aliph_Amidase/BUP"/>
</dbReference>
<comment type="caution">
    <text evidence="3">The sequence shown here is derived from an EMBL/GenBank/DDBJ whole genome shotgun (WGS) entry which is preliminary data.</text>
</comment>
<proteinExistence type="predicted"/>
<protein>
    <recommendedName>
        <fullName evidence="2">CN hydrolase domain-containing protein</fullName>
    </recommendedName>
</protein>
<reference evidence="3 4" key="1">
    <citation type="submission" date="2016-01" db="EMBL/GenBank/DDBJ databases">
        <title>The new phylogeny of the genus Mycobacterium.</title>
        <authorList>
            <person name="Tarcisio F."/>
            <person name="Conor M."/>
            <person name="Antonella G."/>
            <person name="Elisabetta G."/>
            <person name="Giulia F.S."/>
            <person name="Sara T."/>
            <person name="Anna F."/>
            <person name="Clotilde B."/>
            <person name="Roberto B."/>
            <person name="Veronica D.S."/>
            <person name="Fabio R."/>
            <person name="Monica P."/>
            <person name="Olivier J."/>
            <person name="Enrico T."/>
            <person name="Nicola S."/>
        </authorList>
    </citation>
    <scope>NUCLEOTIDE SEQUENCE [LARGE SCALE GENOMIC DNA]</scope>
    <source>
        <strain evidence="3 4">DSM 44616</strain>
    </source>
</reference>
<dbReference type="PANTHER" id="PTHR43674">
    <property type="entry name" value="NITRILASE C965.09-RELATED"/>
    <property type="match status" value="1"/>
</dbReference>
<accession>A0AAJ3NKH8</accession>
<dbReference type="PANTHER" id="PTHR43674:SF2">
    <property type="entry name" value="BETA-UREIDOPROPIONASE"/>
    <property type="match status" value="1"/>
</dbReference>
<evidence type="ECO:0000313" key="3">
    <source>
        <dbReference type="EMBL" id="ORW64236.1"/>
    </source>
</evidence>
<gene>
    <name evidence="3" type="ORF">AWC23_26350</name>
</gene>
<sequence>MVQESPAPRDVDANVERVRVLLGERPGVDIAVFPELFLTGYQLDRLGGLAMGLDAAAISAIRRVSAEFQTAFVGGYLERGDDGAVYNSMLVIDSAGSIAGNYRKTHLFGTEGSVFGAGDRLACVDVGTVRIGPMICFDLEIAEVARALAFQNPDVFIGIAANMAPFHGDHLVASCARALDNRTPLIYVNRVGSESGFEFVGGSRVVGSDGQILEDFGCRRRVAVVEVPLRRDTPSDVDYLRHLRPELYRDHDEPR</sequence>
<organism evidence="3 4">
    <name type="scientific">Mycobacterium saskatchewanense</name>
    <dbReference type="NCBI Taxonomy" id="220927"/>
    <lineage>
        <taxon>Bacteria</taxon>
        <taxon>Bacillati</taxon>
        <taxon>Actinomycetota</taxon>
        <taxon>Actinomycetes</taxon>
        <taxon>Mycobacteriales</taxon>
        <taxon>Mycobacteriaceae</taxon>
        <taxon>Mycobacterium</taxon>
        <taxon>Mycobacterium simiae complex</taxon>
    </lineage>
</organism>
<dbReference type="Pfam" id="PF00795">
    <property type="entry name" value="CN_hydrolase"/>
    <property type="match status" value="1"/>
</dbReference>
<evidence type="ECO:0000313" key="4">
    <source>
        <dbReference type="Proteomes" id="UP000193387"/>
    </source>
</evidence>
<dbReference type="SUPFAM" id="SSF56317">
    <property type="entry name" value="Carbon-nitrogen hydrolase"/>
    <property type="match status" value="1"/>
</dbReference>